<sequence length="568" mass="64499">MGKKENEMSAMEIDDPKLDGSDQILPRFSMNVLQLMKTSQAQHGLRRGDYARYRRYCSARFLHVVFYMAERAWSHAMEKRQLPDGPNARQRIYLIGRLRKAVKWATLFSSLCSVKTDSRTSLEAEAYASYMKGTMLFEQDQNWETALACFKNARAVYEELGKYGDLENQVLCRERVEELEPSVQYCLHKIGKANLQTSDLLQIGEMEGPALDLFKAKIEAAMEEARSQQAASLTEFNWLGYRFPVSNPKSRVSILKAQELEKDLQGPTAESLPAEKKLTIFDKLFTAYNDARNTIRSDLVSAGNAESVKDELNGLDKAVGAVLGQRTIERNQLLVKIAKSKLNRKRDDKNEKVTKPEELVRLYDLLLQNVADLSDLVSSGRDRKPEEIAFEEECERKNLAFRAERCFYLGKSYSLAGKRVEAYALFCRARSLAEDALNKFQNIGNKDEGTIQELKTLSRECRASSCIEHATGIMEEEKAPENLSKKSLSYITKRDTRPTKVQSLSLSTSCFHSPAVWFRGEYLLDKLDVYESAVGDANTKMAPKIERFPPAFQSIPRNPIVLDLAYIA</sequence>
<keyword evidence="12" id="KW-1185">Reference proteome</keyword>
<keyword evidence="6 10" id="KW-0733">Signal recognition particle</keyword>
<dbReference type="PANTHER" id="PTHR12860:SF0">
    <property type="entry name" value="SIGNAL RECOGNITION PARTICLE SUBUNIT SRP68"/>
    <property type="match status" value="1"/>
</dbReference>
<accession>A0ABQ8B603</accession>
<evidence type="ECO:0000256" key="2">
    <source>
        <dbReference type="ARBA" id="ARBA00004604"/>
    </source>
</evidence>
<dbReference type="Pfam" id="PF16969">
    <property type="entry name" value="SRP68"/>
    <property type="match status" value="1"/>
</dbReference>
<keyword evidence="7" id="KW-0539">Nucleus</keyword>
<dbReference type="CDD" id="cd15481">
    <property type="entry name" value="SRP68-RBD"/>
    <property type="match status" value="1"/>
</dbReference>
<evidence type="ECO:0000313" key="12">
    <source>
        <dbReference type="Proteomes" id="UP000824890"/>
    </source>
</evidence>
<dbReference type="PIRSF" id="PIRSF038995">
    <property type="entry name" value="SRP68"/>
    <property type="match status" value="1"/>
</dbReference>
<reference evidence="11 12" key="1">
    <citation type="submission" date="2021-05" db="EMBL/GenBank/DDBJ databases">
        <title>Genome Assembly of Synthetic Allotetraploid Brassica napus Reveals Homoeologous Exchanges between Subgenomes.</title>
        <authorList>
            <person name="Davis J.T."/>
        </authorList>
    </citation>
    <scope>NUCLEOTIDE SEQUENCE [LARGE SCALE GENOMIC DNA]</scope>
    <source>
        <strain evidence="12">cv. Da-Ae</strain>
        <tissue evidence="11">Seedling</tissue>
    </source>
</reference>
<evidence type="ECO:0000256" key="4">
    <source>
        <dbReference type="ARBA" id="ARBA00022490"/>
    </source>
</evidence>
<evidence type="ECO:0000256" key="9">
    <source>
        <dbReference type="ARBA" id="ARBA00029498"/>
    </source>
</evidence>
<name>A0ABQ8B603_BRANA</name>
<comment type="caution">
    <text evidence="11">The sequence shown here is derived from an EMBL/GenBank/DDBJ whole genome shotgun (WGS) entry which is preliminary data.</text>
</comment>
<keyword evidence="5 10" id="KW-0694">RNA-binding</keyword>
<dbReference type="EMBL" id="JAGKQM010000012">
    <property type="protein sequence ID" value="KAH0900209.1"/>
    <property type="molecule type" value="Genomic_DNA"/>
</dbReference>
<protein>
    <recommendedName>
        <fullName evidence="9 10">Signal recognition particle subunit SRP68</fullName>
        <shortName evidence="10">SRP68</shortName>
    </recommendedName>
</protein>
<evidence type="ECO:0000256" key="6">
    <source>
        <dbReference type="ARBA" id="ARBA00023135"/>
    </source>
</evidence>
<dbReference type="InterPro" id="IPR038253">
    <property type="entry name" value="SRP68_N_sf"/>
</dbReference>
<evidence type="ECO:0000313" key="11">
    <source>
        <dbReference type="EMBL" id="KAH0900209.1"/>
    </source>
</evidence>
<keyword evidence="8 10" id="KW-0687">Ribonucleoprotein</keyword>
<comment type="similarity">
    <text evidence="3 10">Belongs to the SRP68 family.</text>
</comment>
<gene>
    <name evidence="11" type="ORF">HID58_049777</name>
</gene>
<proteinExistence type="inferred from homology"/>
<dbReference type="PANTHER" id="PTHR12860">
    <property type="entry name" value="SIGNAL RECOGNITION PARTICLE 68 KDA PROTEIN"/>
    <property type="match status" value="1"/>
</dbReference>
<keyword evidence="4 10" id="KW-0963">Cytoplasm</keyword>
<comment type="subcellular location">
    <subcellularLocation>
        <location evidence="1 10">Cytoplasm</location>
    </subcellularLocation>
    <subcellularLocation>
        <location evidence="2">Nucleus</location>
        <location evidence="2">Nucleolus</location>
    </subcellularLocation>
</comment>
<evidence type="ECO:0000256" key="7">
    <source>
        <dbReference type="ARBA" id="ARBA00023242"/>
    </source>
</evidence>
<dbReference type="InterPro" id="IPR026258">
    <property type="entry name" value="SRP68"/>
</dbReference>
<comment type="function">
    <text evidence="10">Component of the signal recognition particle (SRP) complex, a ribonucleoprotein complex that mediates the cotranslational targeting of secretory and membrane proteins to the endoplasmic reticulum (ER). The SRP complex interacts with the signal sequence in nascent secretory and membrane proteins and directs them to the membrane of the ER.</text>
</comment>
<evidence type="ECO:0000256" key="5">
    <source>
        <dbReference type="ARBA" id="ARBA00022884"/>
    </source>
</evidence>
<dbReference type="Gene3D" id="1.10.3450.40">
    <property type="entry name" value="Signal recognition particle, SRP68 subunit, RNA-binding domain"/>
    <property type="match status" value="2"/>
</dbReference>
<evidence type="ECO:0000256" key="1">
    <source>
        <dbReference type="ARBA" id="ARBA00004496"/>
    </source>
</evidence>
<dbReference type="Proteomes" id="UP000824890">
    <property type="component" value="Unassembled WGS sequence"/>
</dbReference>
<evidence type="ECO:0000256" key="8">
    <source>
        <dbReference type="ARBA" id="ARBA00023274"/>
    </source>
</evidence>
<dbReference type="InterPro" id="IPR034652">
    <property type="entry name" value="SRP68-RBD"/>
</dbReference>
<organism evidence="11 12">
    <name type="scientific">Brassica napus</name>
    <name type="common">Rape</name>
    <dbReference type="NCBI Taxonomy" id="3708"/>
    <lineage>
        <taxon>Eukaryota</taxon>
        <taxon>Viridiplantae</taxon>
        <taxon>Streptophyta</taxon>
        <taxon>Embryophyta</taxon>
        <taxon>Tracheophyta</taxon>
        <taxon>Spermatophyta</taxon>
        <taxon>Magnoliopsida</taxon>
        <taxon>eudicotyledons</taxon>
        <taxon>Gunneridae</taxon>
        <taxon>Pentapetalae</taxon>
        <taxon>rosids</taxon>
        <taxon>malvids</taxon>
        <taxon>Brassicales</taxon>
        <taxon>Brassicaceae</taxon>
        <taxon>Brassiceae</taxon>
        <taxon>Brassica</taxon>
    </lineage>
</organism>
<evidence type="ECO:0000256" key="10">
    <source>
        <dbReference type="PIRNR" id="PIRNR038995"/>
    </source>
</evidence>
<evidence type="ECO:0000256" key="3">
    <source>
        <dbReference type="ARBA" id="ARBA00009352"/>
    </source>
</evidence>